<feature type="domain" description="CusB-like beta-barrel" evidence="2">
    <location>
        <begin position="212"/>
        <end position="284"/>
    </location>
</feature>
<evidence type="ECO:0000256" key="1">
    <source>
        <dbReference type="ARBA" id="ARBA00009477"/>
    </source>
</evidence>
<organism evidence="5 6">
    <name type="scientific">Caulobacter segnis</name>
    <dbReference type="NCBI Taxonomy" id="88688"/>
    <lineage>
        <taxon>Bacteria</taxon>
        <taxon>Pseudomonadati</taxon>
        <taxon>Pseudomonadota</taxon>
        <taxon>Alphaproteobacteria</taxon>
        <taxon>Caulobacterales</taxon>
        <taxon>Caulobacteraceae</taxon>
        <taxon>Caulobacter</taxon>
    </lineage>
</organism>
<dbReference type="InterPro" id="IPR058792">
    <property type="entry name" value="Beta-barrel_RND_2"/>
</dbReference>
<dbReference type="Gene3D" id="2.40.30.170">
    <property type="match status" value="1"/>
</dbReference>
<dbReference type="InterPro" id="IPR006143">
    <property type="entry name" value="RND_pump_MFP"/>
</dbReference>
<name>A0ABN5ITF0_9CAUL</name>
<dbReference type="PANTHER" id="PTHR30469">
    <property type="entry name" value="MULTIDRUG RESISTANCE PROTEIN MDTA"/>
    <property type="match status" value="1"/>
</dbReference>
<feature type="domain" description="YknX-like C-terminal permuted SH3-like" evidence="4">
    <location>
        <begin position="302"/>
        <end position="354"/>
    </location>
</feature>
<dbReference type="Proteomes" id="UP000240527">
    <property type="component" value="Chromosome"/>
</dbReference>
<dbReference type="Pfam" id="PF25989">
    <property type="entry name" value="YknX_C"/>
    <property type="match status" value="1"/>
</dbReference>
<evidence type="ECO:0000313" key="6">
    <source>
        <dbReference type="Proteomes" id="UP000240527"/>
    </source>
</evidence>
<dbReference type="PANTHER" id="PTHR30469:SF15">
    <property type="entry name" value="HLYD FAMILY OF SECRETION PROTEINS"/>
    <property type="match status" value="1"/>
</dbReference>
<dbReference type="Gene3D" id="2.40.420.20">
    <property type="match status" value="1"/>
</dbReference>
<dbReference type="NCBIfam" id="TIGR01730">
    <property type="entry name" value="RND_mfp"/>
    <property type="match status" value="1"/>
</dbReference>
<protein>
    <submittedName>
        <fullName evidence="5">Efflux RND transporter periplasmic adaptor subunit</fullName>
    </submittedName>
</protein>
<dbReference type="SUPFAM" id="SSF111369">
    <property type="entry name" value="HlyD-like secretion proteins"/>
    <property type="match status" value="1"/>
</dbReference>
<feature type="domain" description="CzcB-like barrel-sandwich hybrid" evidence="3">
    <location>
        <begin position="78"/>
        <end position="206"/>
    </location>
</feature>
<proteinExistence type="inferred from homology"/>
<evidence type="ECO:0000259" key="2">
    <source>
        <dbReference type="Pfam" id="PF25954"/>
    </source>
</evidence>
<reference evidence="5 6" key="1">
    <citation type="journal article" date="2015" name="Biotechnol. Bioeng.">
        <title>Genome sequence and phenotypic characterization of Caulobacter segnis.</title>
        <authorList>
            <person name="Patel S."/>
            <person name="Fletcher B."/>
            <person name="Scott D.C."/>
            <person name="Ely B."/>
        </authorList>
    </citation>
    <scope>NUCLEOTIDE SEQUENCE [LARGE SCALE GENOMIC DNA]</scope>
    <source>
        <strain evidence="5 6">TK0059</strain>
    </source>
</reference>
<evidence type="ECO:0000313" key="5">
    <source>
        <dbReference type="EMBL" id="AVQ02297.1"/>
    </source>
</evidence>
<sequence length="358" mass="37705">MRRRSLSAAFHGSSAMMDETAPRAARRPWVWLLSAGLLVALGVIGAVVLRPPAVEIAKARTGEAVDVIYASGVVDYVRQAHVAPIVTAPIRRVDVAEGDWVKPGQSLAQLEDGPAQGTALQLAAQASQARIVAGRTRRLFEAGFAARAADDDAQAQARAATAAAESAAARLRDYRLTAPFAGRVLRREAEPGDLGTVGTALFVIADPQTLRITADVDERDIARLKPGVQALIRSDAFPGRTFEGRVSLITPAGDAKGRVFRVRIALPADSGLPPGMTVETNLVTDRRARAVLAPSSAVRDGVVWILRDGRVRRVAVRVGAVGADLTEIQSGVAAGESVIARPPTGLKDGQRVRVAKGP</sequence>
<evidence type="ECO:0000259" key="3">
    <source>
        <dbReference type="Pfam" id="PF25973"/>
    </source>
</evidence>
<dbReference type="Gene3D" id="2.40.50.100">
    <property type="match status" value="1"/>
</dbReference>
<comment type="similarity">
    <text evidence="1">Belongs to the membrane fusion protein (MFP) (TC 8.A.1) family.</text>
</comment>
<dbReference type="EMBL" id="CP027850">
    <property type="protein sequence ID" value="AVQ02297.1"/>
    <property type="molecule type" value="Genomic_DNA"/>
</dbReference>
<dbReference type="InterPro" id="IPR058647">
    <property type="entry name" value="BSH_CzcB-like"/>
</dbReference>
<evidence type="ECO:0000259" key="4">
    <source>
        <dbReference type="Pfam" id="PF25989"/>
    </source>
</evidence>
<keyword evidence="6" id="KW-1185">Reference proteome</keyword>
<accession>A0ABN5ITF0</accession>
<dbReference type="Pfam" id="PF25973">
    <property type="entry name" value="BSH_CzcB"/>
    <property type="match status" value="1"/>
</dbReference>
<dbReference type="InterPro" id="IPR058637">
    <property type="entry name" value="YknX-like_C"/>
</dbReference>
<gene>
    <name evidence="5" type="ORF">B7G68_10825</name>
</gene>
<dbReference type="Pfam" id="PF25954">
    <property type="entry name" value="Beta-barrel_RND_2"/>
    <property type="match status" value="1"/>
</dbReference>